<evidence type="ECO:0000256" key="1">
    <source>
        <dbReference type="ARBA" id="ARBA00022553"/>
    </source>
</evidence>
<dbReference type="GO" id="GO:0000160">
    <property type="term" value="P:phosphorelay signal transduction system"/>
    <property type="evidence" value="ECO:0007669"/>
    <property type="project" value="UniProtKB-KW"/>
</dbReference>
<evidence type="ECO:0000313" key="8">
    <source>
        <dbReference type="EMBL" id="SKB29576.1"/>
    </source>
</evidence>
<keyword evidence="5" id="KW-0804">Transcription</keyword>
<dbReference type="OrthoDB" id="677887at2"/>
<dbReference type="EMBL" id="FUYR01000001">
    <property type="protein sequence ID" value="SKB29576.1"/>
    <property type="molecule type" value="Genomic_DNA"/>
</dbReference>
<evidence type="ECO:0000313" key="9">
    <source>
        <dbReference type="Proteomes" id="UP000189981"/>
    </source>
</evidence>
<dbReference type="PROSITE" id="PS50110">
    <property type="entry name" value="RESPONSE_REGULATORY"/>
    <property type="match status" value="1"/>
</dbReference>
<dbReference type="FunFam" id="3.40.50.2300:FF:000001">
    <property type="entry name" value="DNA-binding response regulator PhoB"/>
    <property type="match status" value="1"/>
</dbReference>
<keyword evidence="2" id="KW-0902">Two-component regulatory system</keyword>
<sequence length="122" mass="13969">MKKRKILIVDDDLDILEVVGLILESEGYQVQLMSNGQQIFENINKFNPDLIILDVMLGDMDGREICRNIKNTEETLHIPIIMISATHNMAESVKKSCRPDDFIEKPFDIVNLIQKVELKLTA</sequence>
<dbReference type="AlphaFoldDB" id="A0A1T5A3M7"/>
<dbReference type="PANTHER" id="PTHR44591:SF3">
    <property type="entry name" value="RESPONSE REGULATORY DOMAIN-CONTAINING PROTEIN"/>
    <property type="match status" value="1"/>
</dbReference>
<evidence type="ECO:0000259" key="7">
    <source>
        <dbReference type="PROSITE" id="PS50110"/>
    </source>
</evidence>
<dbReference type="GO" id="GO:0003677">
    <property type="term" value="F:DNA binding"/>
    <property type="evidence" value="ECO:0007669"/>
    <property type="project" value="UniProtKB-KW"/>
</dbReference>
<dbReference type="RefSeq" id="WP_079700782.1">
    <property type="nucleotide sequence ID" value="NZ_FUYR01000001.1"/>
</dbReference>
<evidence type="ECO:0000256" key="2">
    <source>
        <dbReference type="ARBA" id="ARBA00023012"/>
    </source>
</evidence>
<feature type="domain" description="Response regulatory" evidence="7">
    <location>
        <begin position="5"/>
        <end position="120"/>
    </location>
</feature>
<evidence type="ECO:0000256" key="4">
    <source>
        <dbReference type="ARBA" id="ARBA00023125"/>
    </source>
</evidence>
<organism evidence="8 9">
    <name type="scientific">Daejeonella lutea</name>
    <dbReference type="NCBI Taxonomy" id="572036"/>
    <lineage>
        <taxon>Bacteria</taxon>
        <taxon>Pseudomonadati</taxon>
        <taxon>Bacteroidota</taxon>
        <taxon>Sphingobacteriia</taxon>
        <taxon>Sphingobacteriales</taxon>
        <taxon>Sphingobacteriaceae</taxon>
        <taxon>Daejeonella</taxon>
    </lineage>
</organism>
<keyword evidence="4" id="KW-0238">DNA-binding</keyword>
<dbReference type="Pfam" id="PF00072">
    <property type="entry name" value="Response_reg"/>
    <property type="match status" value="1"/>
</dbReference>
<evidence type="ECO:0000256" key="6">
    <source>
        <dbReference type="PROSITE-ProRule" id="PRU00169"/>
    </source>
</evidence>
<evidence type="ECO:0000256" key="5">
    <source>
        <dbReference type="ARBA" id="ARBA00023163"/>
    </source>
</evidence>
<dbReference type="InterPro" id="IPR011006">
    <property type="entry name" value="CheY-like_superfamily"/>
</dbReference>
<dbReference type="InterPro" id="IPR050595">
    <property type="entry name" value="Bact_response_regulator"/>
</dbReference>
<name>A0A1T5A3M7_9SPHI</name>
<dbReference type="STRING" id="572036.SAMN05661099_0282"/>
<protein>
    <submittedName>
        <fullName evidence="8">Response regulator receiver domain-containing protein</fullName>
    </submittedName>
</protein>
<dbReference type="Gene3D" id="3.40.50.2300">
    <property type="match status" value="1"/>
</dbReference>
<evidence type="ECO:0000256" key="3">
    <source>
        <dbReference type="ARBA" id="ARBA00023015"/>
    </source>
</evidence>
<accession>A0A1T5A3M7</accession>
<feature type="modified residue" description="4-aspartylphosphate" evidence="6">
    <location>
        <position position="54"/>
    </location>
</feature>
<dbReference type="SMART" id="SM00448">
    <property type="entry name" value="REC"/>
    <property type="match status" value="1"/>
</dbReference>
<keyword evidence="1 6" id="KW-0597">Phosphoprotein</keyword>
<keyword evidence="3" id="KW-0805">Transcription regulation</keyword>
<keyword evidence="9" id="KW-1185">Reference proteome</keyword>
<dbReference type="InterPro" id="IPR001789">
    <property type="entry name" value="Sig_transdc_resp-reg_receiver"/>
</dbReference>
<gene>
    <name evidence="8" type="ORF">SAMN05661099_0282</name>
</gene>
<dbReference type="PANTHER" id="PTHR44591">
    <property type="entry name" value="STRESS RESPONSE REGULATOR PROTEIN 1"/>
    <property type="match status" value="1"/>
</dbReference>
<dbReference type="Proteomes" id="UP000189981">
    <property type="component" value="Unassembled WGS sequence"/>
</dbReference>
<proteinExistence type="predicted"/>
<reference evidence="9" key="1">
    <citation type="submission" date="2017-02" db="EMBL/GenBank/DDBJ databases">
        <authorList>
            <person name="Varghese N."/>
            <person name="Submissions S."/>
        </authorList>
    </citation>
    <scope>NUCLEOTIDE SEQUENCE [LARGE SCALE GENOMIC DNA]</scope>
    <source>
        <strain evidence="9">DSM 22385</strain>
    </source>
</reference>
<dbReference type="SUPFAM" id="SSF52172">
    <property type="entry name" value="CheY-like"/>
    <property type="match status" value="1"/>
</dbReference>